<dbReference type="InterPro" id="IPR010031">
    <property type="entry name" value="FAD_lactone_oxidase-like"/>
</dbReference>
<dbReference type="InterPro" id="IPR016169">
    <property type="entry name" value="FAD-bd_PCMH_sub2"/>
</dbReference>
<dbReference type="EMBL" id="UPXX01000032">
    <property type="protein sequence ID" value="VBB47297.1"/>
    <property type="molecule type" value="Genomic_DNA"/>
</dbReference>
<reference evidence="2" key="1">
    <citation type="submission" date="2018-07" db="EMBL/GenBank/DDBJ databases">
        <authorList>
            <consortium name="Genoscope - CEA"/>
            <person name="William W."/>
        </authorList>
    </citation>
    <scope>NUCLEOTIDE SEQUENCE</scope>
    <source>
        <strain evidence="2">IK1</strain>
    </source>
</reference>
<dbReference type="PANTHER" id="PTHR43762">
    <property type="entry name" value="L-GULONOLACTONE OXIDASE"/>
    <property type="match status" value="1"/>
</dbReference>
<dbReference type="Gene3D" id="3.30.465.10">
    <property type="match status" value="1"/>
</dbReference>
<accession>A0A653AGX3</accession>
<proteinExistence type="predicted"/>
<dbReference type="GO" id="GO:0016899">
    <property type="term" value="F:oxidoreductase activity, acting on the CH-OH group of donors, oxygen as acceptor"/>
    <property type="evidence" value="ECO:0007669"/>
    <property type="project" value="InterPro"/>
</dbReference>
<dbReference type="InterPro" id="IPR036318">
    <property type="entry name" value="FAD-bd_PCMH-like_sf"/>
</dbReference>
<dbReference type="PANTHER" id="PTHR43762:SF1">
    <property type="entry name" value="D-ARABINONO-1,4-LACTONE OXIDASE"/>
    <property type="match status" value="1"/>
</dbReference>
<gene>
    <name evidence="2" type="ORF">TRIP_B50235</name>
</gene>
<protein>
    <submittedName>
        <fullName evidence="2">FAD linked oxidase domain protein</fullName>
    </submittedName>
</protein>
<dbReference type="InterPro" id="IPR016166">
    <property type="entry name" value="FAD-bd_PCMH"/>
</dbReference>
<dbReference type="InterPro" id="IPR006094">
    <property type="entry name" value="Oxid_FAD_bind_N"/>
</dbReference>
<dbReference type="Pfam" id="PF01565">
    <property type="entry name" value="FAD_binding_4"/>
    <property type="match status" value="1"/>
</dbReference>
<dbReference type="GO" id="GO:0071949">
    <property type="term" value="F:FAD binding"/>
    <property type="evidence" value="ECO:0007669"/>
    <property type="project" value="InterPro"/>
</dbReference>
<dbReference type="SUPFAM" id="SSF56176">
    <property type="entry name" value="FAD-binding/transporter-associated domain-like"/>
    <property type="match status" value="1"/>
</dbReference>
<dbReference type="PROSITE" id="PS51387">
    <property type="entry name" value="FAD_PCMH"/>
    <property type="match status" value="1"/>
</dbReference>
<evidence type="ECO:0000259" key="1">
    <source>
        <dbReference type="PROSITE" id="PS51387"/>
    </source>
</evidence>
<sequence length="409" mass="46176">MDQLDRLEGGIVFARGRSYGDSALASQVLLTNRFDRVLDFNAGEGIITCQSGMTLAEIIQAFLPRQWFLKVTPGTKAVSVGGAIAGDVHGKNHHIHGCFSESVISFNLLVPSGEILTCSRTENPELFHATCGGMGLTGVILETTLQLRRVPGPNIIEKRFRCSSLEEVLERFDENRHVTYSVAWIDCLARGRSQGRSILMCGEHVPEKDAEKSARRPRSHSMPFPLPGFLMNRWSVSLFNHYYFDQCPAKTTEKIVDLDAFFYPLDSIDNWNRLYGSTGFTQYQCVLPKETGKKGLRDILEKTAKAGLGSFLAVLKLLGPANDNMLSFPMEGYTLALDFKIEPKLFPFLERLDRIVLDHGGRLYLSKDVRMPRHVFQAGYQNCERFRALRERYGMKRKFHSLQSKRLGI</sequence>
<feature type="domain" description="FAD-binding PCMH-type" evidence="1">
    <location>
        <begin position="1"/>
        <end position="150"/>
    </location>
</feature>
<evidence type="ECO:0000313" key="2">
    <source>
        <dbReference type="EMBL" id="VBB47297.1"/>
    </source>
</evidence>
<name>A0A653AGX3_UNCDX</name>
<organism evidence="2">
    <name type="scientific">Uncultured Desulfatiglans sp</name>
    <dbReference type="NCBI Taxonomy" id="1748965"/>
    <lineage>
        <taxon>Bacteria</taxon>
        <taxon>Pseudomonadati</taxon>
        <taxon>Thermodesulfobacteriota</taxon>
        <taxon>Desulfobacteria</taxon>
        <taxon>Desulfatiglandales</taxon>
        <taxon>Desulfatiglandaceae</taxon>
        <taxon>Desulfatiglans</taxon>
        <taxon>environmental samples</taxon>
    </lineage>
</organism>
<dbReference type="AlphaFoldDB" id="A0A653AGX3"/>